<protein>
    <recommendedName>
        <fullName evidence="3">Transposase (putative) gypsy type domain-containing protein</fullName>
    </recommendedName>
</protein>
<organism evidence="4 5">
    <name type="scientific">Triticum aestivum</name>
    <name type="common">Wheat</name>
    <dbReference type="NCBI Taxonomy" id="4565"/>
    <lineage>
        <taxon>Eukaryota</taxon>
        <taxon>Viridiplantae</taxon>
        <taxon>Streptophyta</taxon>
        <taxon>Embryophyta</taxon>
        <taxon>Tracheophyta</taxon>
        <taxon>Spermatophyta</taxon>
        <taxon>Magnoliopsida</taxon>
        <taxon>Liliopsida</taxon>
        <taxon>Poales</taxon>
        <taxon>Poaceae</taxon>
        <taxon>BOP clade</taxon>
        <taxon>Pooideae</taxon>
        <taxon>Triticodae</taxon>
        <taxon>Triticeae</taxon>
        <taxon>Triticinae</taxon>
        <taxon>Triticum</taxon>
    </lineage>
</organism>
<evidence type="ECO:0000256" key="2">
    <source>
        <dbReference type="SAM" id="MobiDB-lite"/>
    </source>
</evidence>
<evidence type="ECO:0000313" key="4">
    <source>
        <dbReference type="EMBL" id="SPT20549.1"/>
    </source>
</evidence>
<evidence type="ECO:0000313" key="5">
    <source>
        <dbReference type="Proteomes" id="UP000280104"/>
    </source>
</evidence>
<feature type="region of interest" description="Disordered" evidence="2">
    <location>
        <begin position="345"/>
        <end position="532"/>
    </location>
</feature>
<dbReference type="PANTHER" id="PTHR33026">
    <property type="entry name" value="OS06G0360600 PROTEIN"/>
    <property type="match status" value="1"/>
</dbReference>
<feature type="compositionally biased region" description="Polar residues" evidence="2">
    <location>
        <begin position="457"/>
        <end position="468"/>
    </location>
</feature>
<feature type="compositionally biased region" description="Low complexity" evidence="2">
    <location>
        <begin position="24"/>
        <end position="36"/>
    </location>
</feature>
<feature type="compositionally biased region" description="Basic and acidic residues" evidence="2">
    <location>
        <begin position="394"/>
        <end position="411"/>
    </location>
</feature>
<evidence type="ECO:0000256" key="1">
    <source>
        <dbReference type="SAM" id="Coils"/>
    </source>
</evidence>
<gene>
    <name evidence="4" type="ORF">CAMPLR22A2D_LOCUS5182</name>
</gene>
<reference evidence="4 5" key="1">
    <citation type="submission" date="2018-05" db="EMBL/GenBank/DDBJ databases">
        <authorList>
            <person name="Thind KAUR A."/>
        </authorList>
    </citation>
    <scope>NUCLEOTIDE SEQUENCE [LARGE SCALE GENOMIC DNA]</scope>
</reference>
<feature type="coiled-coil region" evidence="1">
    <location>
        <begin position="617"/>
        <end position="701"/>
    </location>
</feature>
<feature type="region of interest" description="Disordered" evidence="2">
    <location>
        <begin position="311"/>
        <end position="331"/>
    </location>
</feature>
<dbReference type="Proteomes" id="UP000280104">
    <property type="component" value="Chromosome II"/>
</dbReference>
<sequence>MVKEKTAALERAKKASAVEKAKGRSTSRGGSSSRSGLPKGWVQGDWIRSTITEKDLLDMADDGLIPYRAARLPGKEWQPQPEEGECVLLATHVDRGFSLPPSVFFRSFLNFFGAQLHHFTPNSIAYLAAFVSMCENFLGCRPHWGLFKHIFMCRSQTVKKASPGDVRTKVVQMCGGLGIQVRNKSTFPAMTFPESVRGWQSTWFYCQNESTPGQSSGLPQFTMDRVNKPSSLKVIPEEKADTKMLMDRVVQLVRDGVTGMDLLEVFLRRRIQPLQFRSHCMWLYRGTEDETRVHPEAVDDATLERWMAAITGNKDNPRGSRRVPPLDHHSVPDKALTELYSMPNGAQVPTEEGEASGGESPVEWDSDATEDDDDDDDDDEDKEDEEEEEVVPPRSERRSKLVHDPATERGKGVATVVQSTKRPRTASPAPSEKAPKQPKVAPSKPSKLLPKMKVSIPTISGAATSETSGRADDHEMEDAATSNPAPPNVITLPDDDEDEEPLKRRRSRRTPAGGVAQDVTAPETQVAGEENTTRHTVSFAVPLTSAHPASSSAAQPSFFATHHVPEDQASAAAEAIRQAGIMMEQVKTIRDASQAAYDASSALHSNVQKSCDLAARYTELEQKYIQLELDLKLVQENLAKAKEETKGKVKEAQRKKDLELSEKIKLADEKLASVTKLEEENANLKTNKVALTDKINQLTGKKNDLEAFLNGLSRSWSLCSKNSVETLRKRLASWKQTLIPSTLR</sequence>
<accession>A0A7H4LPL0</accession>
<dbReference type="PANTHER" id="PTHR33026:SF7">
    <property type="entry name" value="OS03G0100275 PROTEIN"/>
    <property type="match status" value="1"/>
</dbReference>
<feature type="domain" description="Transposase (putative) gypsy type" evidence="3">
    <location>
        <begin position="88"/>
        <end position="154"/>
    </location>
</feature>
<dbReference type="EMBL" id="LS480641">
    <property type="protein sequence ID" value="SPT20549.1"/>
    <property type="molecule type" value="Genomic_DNA"/>
</dbReference>
<feature type="compositionally biased region" description="Low complexity" evidence="2">
    <location>
        <begin position="438"/>
        <end position="455"/>
    </location>
</feature>
<dbReference type="Pfam" id="PF04195">
    <property type="entry name" value="Transposase_28"/>
    <property type="match status" value="1"/>
</dbReference>
<proteinExistence type="predicted"/>
<feature type="region of interest" description="Disordered" evidence="2">
    <location>
        <begin position="1"/>
        <end position="37"/>
    </location>
</feature>
<evidence type="ECO:0000259" key="3">
    <source>
        <dbReference type="Pfam" id="PF04195"/>
    </source>
</evidence>
<name>A0A7H4LPL0_WHEAT</name>
<feature type="compositionally biased region" description="Basic and acidic residues" evidence="2">
    <location>
        <begin position="1"/>
        <end position="22"/>
    </location>
</feature>
<feature type="compositionally biased region" description="Acidic residues" evidence="2">
    <location>
        <begin position="362"/>
        <end position="390"/>
    </location>
</feature>
<dbReference type="AlphaFoldDB" id="A0A7H4LPL0"/>
<keyword evidence="1" id="KW-0175">Coiled coil</keyword>
<dbReference type="InterPro" id="IPR007321">
    <property type="entry name" value="Transposase_28"/>
</dbReference>